<gene>
    <name evidence="1" type="ORF">GMARGA_LOCUS19708</name>
</gene>
<dbReference type="PANTHER" id="PTHR31424">
    <property type="entry name" value="PROTEIN CBG23806"/>
    <property type="match status" value="1"/>
</dbReference>
<dbReference type="PANTHER" id="PTHR31424:SF5">
    <property type="entry name" value="APPLE DOMAIN-CONTAINING PROTEIN"/>
    <property type="match status" value="1"/>
</dbReference>
<dbReference type="Proteomes" id="UP000789901">
    <property type="component" value="Unassembled WGS sequence"/>
</dbReference>
<dbReference type="EMBL" id="CAJVQB010016642">
    <property type="protein sequence ID" value="CAG8780841.1"/>
    <property type="molecule type" value="Genomic_DNA"/>
</dbReference>
<proteinExistence type="predicted"/>
<feature type="non-terminal residue" evidence="1">
    <location>
        <position position="1"/>
    </location>
</feature>
<accession>A0ABN7VKJ9</accession>
<organism evidence="1 2">
    <name type="scientific">Gigaspora margarita</name>
    <dbReference type="NCBI Taxonomy" id="4874"/>
    <lineage>
        <taxon>Eukaryota</taxon>
        <taxon>Fungi</taxon>
        <taxon>Fungi incertae sedis</taxon>
        <taxon>Mucoromycota</taxon>
        <taxon>Glomeromycotina</taxon>
        <taxon>Glomeromycetes</taxon>
        <taxon>Diversisporales</taxon>
        <taxon>Gigasporaceae</taxon>
        <taxon>Gigaspora</taxon>
    </lineage>
</organism>
<comment type="caution">
    <text evidence="1">The sequence shown here is derived from an EMBL/GenBank/DDBJ whole genome shotgun (WGS) entry which is preliminary data.</text>
</comment>
<keyword evidence="2" id="KW-1185">Reference proteome</keyword>
<evidence type="ECO:0000313" key="2">
    <source>
        <dbReference type="Proteomes" id="UP000789901"/>
    </source>
</evidence>
<protein>
    <submittedName>
        <fullName evidence="1">8384_t:CDS:1</fullName>
    </submittedName>
</protein>
<name>A0ABN7VKJ9_GIGMA</name>
<evidence type="ECO:0000313" key="1">
    <source>
        <dbReference type="EMBL" id="CAG8780841.1"/>
    </source>
</evidence>
<reference evidence="1 2" key="1">
    <citation type="submission" date="2021-06" db="EMBL/GenBank/DDBJ databases">
        <authorList>
            <person name="Kallberg Y."/>
            <person name="Tangrot J."/>
            <person name="Rosling A."/>
        </authorList>
    </citation>
    <scope>NUCLEOTIDE SEQUENCE [LARGE SCALE GENOMIC DNA]</scope>
    <source>
        <strain evidence="1 2">120-4 pot B 10/14</strain>
    </source>
</reference>
<sequence>VYDYKLIDFAIIRGLRQVSDFWSNHQFENKKTALSGPLIFGLPFKIPESEKIQHQRSKILQPINQLSNSTQCIHAKELAKPILTTFNYKSQNLYHPNDSPKLNQITYELSNTVWNIQFQQKNKEKKQLLPYVKAIDKDKVIQKEYQALAAISHDLLQEYLVSQTHRNIKHMMVTFAILNNLDTINQPDKHYIVILFPDIEKYDILQIVLNPLQRDLHNLKLNGINDKFGNHWMVELYFSSDWKFLAICLGFNTANSKYFCPWCTCQKNRLWDLAIQECKNDNRFSQECQKLICAEMK</sequence>